<accession>A0AAW2QHK7</accession>
<dbReference type="EMBL" id="JACGWJ010000015">
    <property type="protein sequence ID" value="KAL0367166.1"/>
    <property type="molecule type" value="Genomic_DNA"/>
</dbReference>
<reference evidence="2" key="1">
    <citation type="submission" date="2020-06" db="EMBL/GenBank/DDBJ databases">
        <authorList>
            <person name="Li T."/>
            <person name="Hu X."/>
            <person name="Zhang T."/>
            <person name="Song X."/>
            <person name="Zhang H."/>
            <person name="Dai N."/>
            <person name="Sheng W."/>
            <person name="Hou X."/>
            <person name="Wei L."/>
        </authorList>
    </citation>
    <scope>NUCLEOTIDE SEQUENCE</scope>
    <source>
        <strain evidence="2">G02</strain>
        <tissue evidence="2">Leaf</tissue>
    </source>
</reference>
<organism evidence="2">
    <name type="scientific">Sesamum radiatum</name>
    <name type="common">Black benniseed</name>
    <dbReference type="NCBI Taxonomy" id="300843"/>
    <lineage>
        <taxon>Eukaryota</taxon>
        <taxon>Viridiplantae</taxon>
        <taxon>Streptophyta</taxon>
        <taxon>Embryophyta</taxon>
        <taxon>Tracheophyta</taxon>
        <taxon>Spermatophyta</taxon>
        <taxon>Magnoliopsida</taxon>
        <taxon>eudicotyledons</taxon>
        <taxon>Gunneridae</taxon>
        <taxon>Pentapetalae</taxon>
        <taxon>asterids</taxon>
        <taxon>lamiids</taxon>
        <taxon>Lamiales</taxon>
        <taxon>Pedaliaceae</taxon>
        <taxon>Sesamum</taxon>
    </lineage>
</organism>
<feature type="domain" description="Retrotransposon Copia-like N-terminal" evidence="1">
    <location>
        <begin position="31"/>
        <end position="75"/>
    </location>
</feature>
<reference evidence="2" key="2">
    <citation type="journal article" date="2024" name="Plant">
        <title>Genomic evolution and insights into agronomic trait innovations of Sesamum species.</title>
        <authorList>
            <person name="Miao H."/>
            <person name="Wang L."/>
            <person name="Qu L."/>
            <person name="Liu H."/>
            <person name="Sun Y."/>
            <person name="Le M."/>
            <person name="Wang Q."/>
            <person name="Wei S."/>
            <person name="Zheng Y."/>
            <person name="Lin W."/>
            <person name="Duan Y."/>
            <person name="Cao H."/>
            <person name="Xiong S."/>
            <person name="Wang X."/>
            <person name="Wei L."/>
            <person name="Li C."/>
            <person name="Ma Q."/>
            <person name="Ju M."/>
            <person name="Zhao R."/>
            <person name="Li G."/>
            <person name="Mu C."/>
            <person name="Tian Q."/>
            <person name="Mei H."/>
            <person name="Zhang T."/>
            <person name="Gao T."/>
            <person name="Zhang H."/>
        </authorList>
    </citation>
    <scope>NUCLEOTIDE SEQUENCE</scope>
    <source>
        <strain evidence="2">G02</strain>
    </source>
</reference>
<dbReference type="Pfam" id="PF14244">
    <property type="entry name" value="Retrotran_gag_3"/>
    <property type="match status" value="1"/>
</dbReference>
<protein>
    <recommendedName>
        <fullName evidence="1">Retrotransposon Copia-like N-terminal domain-containing protein</fullName>
    </recommendedName>
</protein>
<dbReference type="InterPro" id="IPR029472">
    <property type="entry name" value="Copia-like_N"/>
</dbReference>
<proteinExistence type="predicted"/>
<dbReference type="PANTHER" id="PTHR37610">
    <property type="entry name" value="CCHC-TYPE DOMAIN-CONTAINING PROTEIN"/>
    <property type="match status" value="1"/>
</dbReference>
<comment type="caution">
    <text evidence="2">The sequence shown here is derived from an EMBL/GenBank/DDBJ whole genome shotgun (WGS) entry which is preliminary data.</text>
</comment>
<dbReference type="AlphaFoldDB" id="A0AAW2QHK7"/>
<name>A0AAW2QHK7_SESRA</name>
<dbReference type="PANTHER" id="PTHR37610:SF40">
    <property type="entry name" value="OS01G0909600 PROTEIN"/>
    <property type="match status" value="1"/>
</dbReference>
<evidence type="ECO:0000313" key="2">
    <source>
        <dbReference type="EMBL" id="KAL0367166.1"/>
    </source>
</evidence>
<sequence>MASTLNTTVDATTSGFGNGNELANARIPVVEHPGMIMVSAPLNNSNWLSWSRSVWIALEGRDKLDFIDGTYAKPAADSSELRRWRITKLTVRTWILNTISKDIVNAF</sequence>
<evidence type="ECO:0000259" key="1">
    <source>
        <dbReference type="Pfam" id="PF14244"/>
    </source>
</evidence>
<gene>
    <name evidence="2" type="ORF">Sradi_3606700</name>
</gene>